<dbReference type="EMBL" id="RJKM01000001">
    <property type="protein sequence ID" value="ROP36255.1"/>
    <property type="molecule type" value="Genomic_DNA"/>
</dbReference>
<dbReference type="Proteomes" id="UP000268727">
    <property type="component" value="Unassembled WGS sequence"/>
</dbReference>
<organism evidence="2 3">
    <name type="scientific">Saccharothrix texasensis</name>
    <dbReference type="NCBI Taxonomy" id="103734"/>
    <lineage>
        <taxon>Bacteria</taxon>
        <taxon>Bacillati</taxon>
        <taxon>Actinomycetota</taxon>
        <taxon>Actinomycetes</taxon>
        <taxon>Pseudonocardiales</taxon>
        <taxon>Pseudonocardiaceae</taxon>
        <taxon>Saccharothrix</taxon>
    </lineage>
</organism>
<keyword evidence="3" id="KW-1185">Reference proteome</keyword>
<name>A0A3N1H141_9PSEU</name>
<accession>A0A3N1H141</accession>
<evidence type="ECO:0000259" key="1">
    <source>
        <dbReference type="Pfam" id="PF24623"/>
    </source>
</evidence>
<sequence>MTASTSTSETQRGRHAVRADVTSPVGRLLRGHLADEHRRALAEVVGAFLADDQAPMPVTLAEAFDALLVSLRLPGLDLVVAPGAPTVDPWRVECPACAAAPWHPCRGVGATVLHVDRLVAVVVGLADQHADVHAEVADAVAVEGLAIDVPVSGSLS</sequence>
<evidence type="ECO:0000313" key="2">
    <source>
        <dbReference type="EMBL" id="ROP36255.1"/>
    </source>
</evidence>
<comment type="caution">
    <text evidence="2">The sequence shown here is derived from an EMBL/GenBank/DDBJ whole genome shotgun (WGS) entry which is preliminary data.</text>
</comment>
<dbReference type="AlphaFoldDB" id="A0A3N1H141"/>
<protein>
    <recommendedName>
        <fullName evidence="1">DNA-binding phage zinc finger domain-containing protein</fullName>
    </recommendedName>
</protein>
<feature type="domain" description="DNA-binding phage zinc finger" evidence="1">
    <location>
        <begin position="89"/>
        <end position="128"/>
    </location>
</feature>
<reference evidence="2 3" key="1">
    <citation type="submission" date="2018-11" db="EMBL/GenBank/DDBJ databases">
        <title>Sequencing the genomes of 1000 actinobacteria strains.</title>
        <authorList>
            <person name="Klenk H.-P."/>
        </authorList>
    </citation>
    <scope>NUCLEOTIDE SEQUENCE [LARGE SCALE GENOMIC DNA]</scope>
    <source>
        <strain evidence="2 3">DSM 44231</strain>
    </source>
</reference>
<dbReference type="InterPro" id="IPR056911">
    <property type="entry name" value="Phage_Znf_bind_put"/>
</dbReference>
<evidence type="ECO:0000313" key="3">
    <source>
        <dbReference type="Proteomes" id="UP000268727"/>
    </source>
</evidence>
<dbReference type="Pfam" id="PF24623">
    <property type="entry name" value="Phage_zn_bind_8"/>
    <property type="match status" value="1"/>
</dbReference>
<proteinExistence type="predicted"/>
<gene>
    <name evidence="2" type="ORF">EDD40_1520</name>
</gene>